<dbReference type="Gene3D" id="3.40.50.2000">
    <property type="entry name" value="Glycogen Phosphorylase B"/>
    <property type="match status" value="2"/>
</dbReference>
<proteinExistence type="predicted"/>
<keyword evidence="2" id="KW-0808">Transferase</keyword>
<keyword evidence="3" id="KW-1185">Reference proteome</keyword>
<dbReference type="Pfam" id="PF13439">
    <property type="entry name" value="Glyco_transf_4"/>
    <property type="match status" value="1"/>
</dbReference>
<dbReference type="EMBL" id="JAMJPK010000014">
    <property type="protein sequence ID" value="MCL7942312.1"/>
    <property type="molecule type" value="Genomic_DNA"/>
</dbReference>
<dbReference type="Proteomes" id="UP001165369">
    <property type="component" value="Unassembled WGS sequence"/>
</dbReference>
<organism evidence="2 3">
    <name type="scientific">Halomonas gemina</name>
    <dbReference type="NCBI Taxonomy" id="2945105"/>
    <lineage>
        <taxon>Bacteria</taxon>
        <taxon>Pseudomonadati</taxon>
        <taxon>Pseudomonadota</taxon>
        <taxon>Gammaproteobacteria</taxon>
        <taxon>Oceanospirillales</taxon>
        <taxon>Halomonadaceae</taxon>
        <taxon>Halomonas</taxon>
    </lineage>
</organism>
<evidence type="ECO:0000313" key="2">
    <source>
        <dbReference type="EMBL" id="MCL7942312.1"/>
    </source>
</evidence>
<accession>A0ABT0T5X3</accession>
<name>A0ABT0T5X3_9GAMM</name>
<feature type="domain" description="Glycosyltransferase subfamily 4-like N-terminal" evidence="1">
    <location>
        <begin position="19"/>
        <end position="137"/>
    </location>
</feature>
<sequence>MMDEGKYGKILRDKNVSVHCLGMKRGKLSIKGSRKLWMLIKDCKPDVVQTWMYHADLFGGIVARFSGVKNVCWGIRHSTLDFSNSSRSTIYVAKVCAKFSHCIPRKIICCAHKAAEAHTSLGYDNSKYEIIANGYDFSKLFPDPSIRESLRYALGVNSTAFLIGMVGRFCSDKDHNNLLESLSKLKARGVSFRCLLIGEGMDASNENLLSLINHNGIGEHVYCLGQRDDIPGIMNALDLHVLSSSSEAFPNVLAEAMACGTPCVSTDVGDAALIVGKTGWIVEPKNSTELCNAIVAASGERINQPDEWIRRRQAASERIRSKFSLDKMIMSFNEVWKCR</sequence>
<dbReference type="PANTHER" id="PTHR12526">
    <property type="entry name" value="GLYCOSYLTRANSFERASE"/>
    <property type="match status" value="1"/>
</dbReference>
<comment type="caution">
    <text evidence="2">The sequence shown here is derived from an EMBL/GenBank/DDBJ whole genome shotgun (WGS) entry which is preliminary data.</text>
</comment>
<dbReference type="RefSeq" id="WP_250063987.1">
    <property type="nucleotide sequence ID" value="NZ_JAMJPK010000014.1"/>
</dbReference>
<reference evidence="2" key="1">
    <citation type="submission" date="2022-05" db="EMBL/GenBank/DDBJ databases">
        <title>Halomonas geminus sp. nov. and Halomonas llamarensis sp. nov. isolated from high-altitude salars of the Atacama Desert.</title>
        <authorList>
            <person name="Hintersatz C."/>
            <person name="Rojas L.A."/>
            <person name="Wei T.-S."/>
            <person name="Kutschke S."/>
            <person name="Lehmann F."/>
            <person name="Jain R."/>
            <person name="Pollmann K."/>
        </authorList>
    </citation>
    <scope>NUCLEOTIDE SEQUENCE</scope>
    <source>
        <strain evidence="2">ATCH28</strain>
    </source>
</reference>
<dbReference type="GO" id="GO:0016757">
    <property type="term" value="F:glycosyltransferase activity"/>
    <property type="evidence" value="ECO:0007669"/>
    <property type="project" value="UniProtKB-KW"/>
</dbReference>
<gene>
    <name evidence="2" type="ORF">M8009_18745</name>
</gene>
<protein>
    <submittedName>
        <fullName evidence="2">Glycosyltransferase</fullName>
        <ecNumber evidence="2">2.4.-.-</ecNumber>
    </submittedName>
</protein>
<dbReference type="InterPro" id="IPR028098">
    <property type="entry name" value="Glyco_trans_4-like_N"/>
</dbReference>
<dbReference type="Pfam" id="PF13692">
    <property type="entry name" value="Glyco_trans_1_4"/>
    <property type="match status" value="1"/>
</dbReference>
<keyword evidence="2" id="KW-0328">Glycosyltransferase</keyword>
<dbReference type="SUPFAM" id="SSF53756">
    <property type="entry name" value="UDP-Glycosyltransferase/glycogen phosphorylase"/>
    <property type="match status" value="1"/>
</dbReference>
<evidence type="ECO:0000313" key="3">
    <source>
        <dbReference type="Proteomes" id="UP001165369"/>
    </source>
</evidence>
<dbReference type="EC" id="2.4.-.-" evidence="2"/>
<evidence type="ECO:0000259" key="1">
    <source>
        <dbReference type="Pfam" id="PF13439"/>
    </source>
</evidence>